<evidence type="ECO:0000256" key="1">
    <source>
        <dbReference type="ARBA" id="ARBA00004651"/>
    </source>
</evidence>
<dbReference type="Pfam" id="PF01794">
    <property type="entry name" value="Ferric_reduct"/>
    <property type="match status" value="1"/>
</dbReference>
<keyword evidence="9" id="KW-0560">Oxidoreductase</keyword>
<dbReference type="GO" id="GO:0052851">
    <property type="term" value="F:ferric-chelate reductase (NADPH) activity"/>
    <property type="evidence" value="ECO:0007669"/>
    <property type="project" value="UniProtKB-EC"/>
</dbReference>
<keyword evidence="11 15" id="KW-0472">Membrane</keyword>
<proteinExistence type="inferred from homology"/>
<evidence type="ECO:0000256" key="6">
    <source>
        <dbReference type="ARBA" id="ARBA00022692"/>
    </source>
</evidence>
<feature type="compositionally biased region" description="Low complexity" evidence="14">
    <location>
        <begin position="524"/>
        <end position="537"/>
    </location>
</feature>
<feature type="transmembrane region" description="Helical" evidence="15">
    <location>
        <begin position="214"/>
        <end position="231"/>
    </location>
</feature>
<evidence type="ECO:0000256" key="5">
    <source>
        <dbReference type="ARBA" id="ARBA00022475"/>
    </source>
</evidence>
<dbReference type="GO" id="GO:0005886">
    <property type="term" value="C:plasma membrane"/>
    <property type="evidence" value="ECO:0007669"/>
    <property type="project" value="UniProtKB-SubCell"/>
</dbReference>
<dbReference type="PANTHER" id="PTHR32361">
    <property type="entry name" value="FERRIC/CUPRIC REDUCTASE TRANSMEMBRANE COMPONENT"/>
    <property type="match status" value="1"/>
</dbReference>
<dbReference type="InterPro" id="IPR013112">
    <property type="entry name" value="FAD-bd_8"/>
</dbReference>
<dbReference type="GO" id="GO:0006879">
    <property type="term" value="P:intracellular iron ion homeostasis"/>
    <property type="evidence" value="ECO:0007669"/>
    <property type="project" value="TreeGrafter"/>
</dbReference>
<dbReference type="SUPFAM" id="SSF52343">
    <property type="entry name" value="Ferredoxin reductase-like, C-terminal NADP-linked domain"/>
    <property type="match status" value="1"/>
</dbReference>
<comment type="subcellular location">
    <subcellularLocation>
        <location evidence="1">Cell membrane</location>
        <topology evidence="1">Multi-pass membrane protein</topology>
    </subcellularLocation>
</comment>
<feature type="transmembrane region" description="Helical" evidence="15">
    <location>
        <begin position="264"/>
        <end position="286"/>
    </location>
</feature>
<dbReference type="Gene3D" id="2.40.30.10">
    <property type="entry name" value="Translation factors"/>
    <property type="match status" value="1"/>
</dbReference>
<keyword evidence="6 15" id="KW-0812">Transmembrane</keyword>
<dbReference type="InterPro" id="IPR013121">
    <property type="entry name" value="Fe_red_NAD-bd_6"/>
</dbReference>
<sequence>MAHNHGGGATPTGDGVPTYFEMQRTYWAVVGTAIGVATACNILNKIVAAQRSTDTTRTPAKPKSLFFNTYATLTAMTREYSSATLSPLKMGRWEFQPSPLGRVSVVLANFTAVMVFCFYKLNTLDKWSWETVGYRTGFMTVAQLPLILLLAGKRNIIGFLTGSSHERLNWLHRWTARTLWMSATIHMGFWFRSWGRFNYIATKVRTDPLTQRGIAAWSILTFILFATLSPVRRWSYELFFISHVVTYAGFIAAAWLHAEPEVKMWVWVSIALVVFDRVARWVMMVWSNLAIFSRSFSHNYSPSSSSSLWANYATFAPLVGNITRVTIRNPVISWKPGQHVFLSVPSLAPFQSHPFTISSLPSDKKIEFLIRAESGATRAILNHAEKWNTTVDSDSTRLVALDGPYGTIRPLRQFDSVVFFAGSMGVTFTMPLLRDIVECWRAESNGGSIPITKHVHFVWAIRSHSHISWFQDELESLMRDVEDCRATNSKFEPTFEISIYLTSDPHMSATSPSAHGTGLHVQRTPSTTSDSSQTTSLSPLVSWEKGLSSKSPICLRTGRPNIDNIILSTLEAAEGESAVVVCGPSGLSTDVRRNVVSLSDERAVHKGTGAQGIYLHVEEFGF</sequence>
<feature type="transmembrane region" description="Helical" evidence="15">
    <location>
        <begin position="133"/>
        <end position="153"/>
    </location>
</feature>
<gene>
    <name evidence="17" type="ORF">H103_08783</name>
</gene>
<dbReference type="GO" id="GO:0006826">
    <property type="term" value="P:iron ion transport"/>
    <property type="evidence" value="ECO:0007669"/>
    <property type="project" value="TreeGrafter"/>
</dbReference>
<name>A0A022VM18_TRIRU</name>
<dbReference type="SFLD" id="SFLDG01168">
    <property type="entry name" value="Ferric_reductase_subgroup_(FRE"/>
    <property type="match status" value="1"/>
</dbReference>
<dbReference type="InterPro" id="IPR051410">
    <property type="entry name" value="Ferric/Cupric_Reductase"/>
</dbReference>
<dbReference type="EC" id="1.16.1.9" evidence="3"/>
<evidence type="ECO:0000256" key="7">
    <source>
        <dbReference type="ARBA" id="ARBA00022982"/>
    </source>
</evidence>
<dbReference type="EMBL" id="KK207945">
    <property type="protein sequence ID" value="EZF47362.1"/>
    <property type="molecule type" value="Genomic_DNA"/>
</dbReference>
<dbReference type="InterPro" id="IPR017927">
    <property type="entry name" value="FAD-bd_FR_type"/>
</dbReference>
<dbReference type="InterPro" id="IPR017938">
    <property type="entry name" value="Riboflavin_synthase-like_b-brl"/>
</dbReference>
<dbReference type="AlphaFoldDB" id="A0A022VM18"/>
<evidence type="ECO:0000256" key="12">
    <source>
        <dbReference type="ARBA" id="ARBA00023180"/>
    </source>
</evidence>
<evidence type="ECO:0000256" key="14">
    <source>
        <dbReference type="SAM" id="MobiDB-lite"/>
    </source>
</evidence>
<evidence type="ECO:0000256" key="3">
    <source>
        <dbReference type="ARBA" id="ARBA00012668"/>
    </source>
</evidence>
<feature type="transmembrane region" description="Helical" evidence="15">
    <location>
        <begin position="25"/>
        <end position="43"/>
    </location>
</feature>
<dbReference type="InterPro" id="IPR039261">
    <property type="entry name" value="FNR_nucleotide-bd"/>
</dbReference>
<dbReference type="Pfam" id="PF08030">
    <property type="entry name" value="NAD_binding_6"/>
    <property type="match status" value="1"/>
</dbReference>
<dbReference type="HOGENOM" id="CLU_010365_6_0_1"/>
<feature type="transmembrane region" description="Helical" evidence="15">
    <location>
        <begin position="100"/>
        <end position="121"/>
    </location>
</feature>
<dbReference type="SUPFAM" id="SSF63380">
    <property type="entry name" value="Riboflavin synthase domain-like"/>
    <property type="match status" value="1"/>
</dbReference>
<feature type="transmembrane region" description="Helical" evidence="15">
    <location>
        <begin position="238"/>
        <end position="258"/>
    </location>
</feature>
<evidence type="ECO:0000256" key="15">
    <source>
        <dbReference type="SAM" id="Phobius"/>
    </source>
</evidence>
<organism evidence="17">
    <name type="scientific">Trichophyton rubrum CBS 288.86</name>
    <dbReference type="NCBI Taxonomy" id="1215330"/>
    <lineage>
        <taxon>Eukaryota</taxon>
        <taxon>Fungi</taxon>
        <taxon>Dikarya</taxon>
        <taxon>Ascomycota</taxon>
        <taxon>Pezizomycotina</taxon>
        <taxon>Eurotiomycetes</taxon>
        <taxon>Eurotiomycetidae</taxon>
        <taxon>Onygenales</taxon>
        <taxon>Arthrodermataceae</taxon>
        <taxon>Trichophyton</taxon>
    </lineage>
</organism>
<evidence type="ECO:0000256" key="13">
    <source>
        <dbReference type="ARBA" id="ARBA00048483"/>
    </source>
</evidence>
<evidence type="ECO:0000256" key="4">
    <source>
        <dbReference type="ARBA" id="ARBA00022448"/>
    </source>
</evidence>
<comment type="catalytic activity">
    <reaction evidence="13">
        <text>2 a Fe(II)-siderophore + NADP(+) + H(+) = 2 a Fe(III)-siderophore + NADPH</text>
        <dbReference type="Rhea" id="RHEA:28795"/>
        <dbReference type="Rhea" id="RHEA-COMP:11342"/>
        <dbReference type="Rhea" id="RHEA-COMP:11344"/>
        <dbReference type="ChEBI" id="CHEBI:15378"/>
        <dbReference type="ChEBI" id="CHEBI:29033"/>
        <dbReference type="ChEBI" id="CHEBI:29034"/>
        <dbReference type="ChEBI" id="CHEBI:57783"/>
        <dbReference type="ChEBI" id="CHEBI:58349"/>
        <dbReference type="EC" id="1.16.1.9"/>
    </reaction>
</comment>
<reference evidence="17" key="1">
    <citation type="submission" date="2014-02" db="EMBL/GenBank/DDBJ databases">
        <title>The Genome Sequence of Trichophyton rubrum (morphotype fischeri) CBS 288.86.</title>
        <authorList>
            <consortium name="The Broad Institute Genomics Platform"/>
            <person name="Cuomo C.A."/>
            <person name="White T.C."/>
            <person name="Graser Y."/>
            <person name="Martinez-Rossi N."/>
            <person name="Heitman J."/>
            <person name="Young S.K."/>
            <person name="Zeng Q."/>
            <person name="Gargeya S."/>
            <person name="Abouelleil A."/>
            <person name="Alvarado L."/>
            <person name="Chapman S.B."/>
            <person name="Gainer-Dewar J."/>
            <person name="Goldberg J."/>
            <person name="Griggs A."/>
            <person name="Gujja S."/>
            <person name="Hansen M."/>
            <person name="Howarth C."/>
            <person name="Imamovic A."/>
            <person name="Larimer J."/>
            <person name="Martinez D."/>
            <person name="Murphy C."/>
            <person name="Pearson M.D."/>
            <person name="Persinoti G."/>
            <person name="Poon T."/>
            <person name="Priest M."/>
            <person name="Roberts A.D."/>
            <person name="Saif S."/>
            <person name="Shea T.D."/>
            <person name="Sykes S.N."/>
            <person name="Wortman J."/>
            <person name="Nusbaum C."/>
            <person name="Birren B."/>
        </authorList>
    </citation>
    <scope>NUCLEOTIDE SEQUENCE [LARGE SCALE GENOMIC DNA]</scope>
    <source>
        <strain evidence="17">CBS 288.86</strain>
    </source>
</reference>
<keyword evidence="8 15" id="KW-1133">Transmembrane helix</keyword>
<accession>A0A022VM18</accession>
<evidence type="ECO:0000313" key="17">
    <source>
        <dbReference type="EMBL" id="EZF47362.1"/>
    </source>
</evidence>
<dbReference type="Proteomes" id="UP000023758">
    <property type="component" value="Unassembled WGS sequence"/>
</dbReference>
<dbReference type="OrthoDB" id="3944240at2759"/>
<dbReference type="Gene3D" id="3.40.50.80">
    <property type="entry name" value="Nucleotide-binding domain of ferredoxin-NADP reductase (FNR) module"/>
    <property type="match status" value="1"/>
</dbReference>
<dbReference type="CDD" id="cd06186">
    <property type="entry name" value="NOX_Duox_like_FAD_NADP"/>
    <property type="match status" value="1"/>
</dbReference>
<keyword evidence="7" id="KW-0249">Electron transport</keyword>
<feature type="region of interest" description="Disordered" evidence="14">
    <location>
        <begin position="508"/>
        <end position="537"/>
    </location>
</feature>
<evidence type="ECO:0000256" key="11">
    <source>
        <dbReference type="ARBA" id="ARBA00023136"/>
    </source>
</evidence>
<comment type="similarity">
    <text evidence="2">Belongs to the ferric reductase (FRE) family.</text>
</comment>
<evidence type="ECO:0000256" key="8">
    <source>
        <dbReference type="ARBA" id="ARBA00022989"/>
    </source>
</evidence>
<evidence type="ECO:0000256" key="10">
    <source>
        <dbReference type="ARBA" id="ARBA00023065"/>
    </source>
</evidence>
<keyword evidence="4" id="KW-0813">Transport</keyword>
<evidence type="ECO:0000259" key="16">
    <source>
        <dbReference type="PROSITE" id="PS51384"/>
    </source>
</evidence>
<dbReference type="SFLD" id="SFLDS00052">
    <property type="entry name" value="Ferric_Reductase_Domain"/>
    <property type="match status" value="1"/>
</dbReference>
<keyword evidence="5" id="KW-1003">Cell membrane</keyword>
<feature type="domain" description="FAD-binding FR-type" evidence="16">
    <location>
        <begin position="295"/>
        <end position="411"/>
    </location>
</feature>
<keyword evidence="10" id="KW-0406">Ion transport</keyword>
<evidence type="ECO:0000256" key="2">
    <source>
        <dbReference type="ARBA" id="ARBA00006278"/>
    </source>
</evidence>
<keyword evidence="12" id="KW-0325">Glycoprotein</keyword>
<dbReference type="Pfam" id="PF08022">
    <property type="entry name" value="FAD_binding_8"/>
    <property type="match status" value="1"/>
</dbReference>
<evidence type="ECO:0000256" key="9">
    <source>
        <dbReference type="ARBA" id="ARBA00023002"/>
    </source>
</evidence>
<protein>
    <recommendedName>
        <fullName evidence="3">ferric-chelate reductase (NADPH)</fullName>
        <ecNumber evidence="3">1.16.1.9</ecNumber>
    </recommendedName>
</protein>
<dbReference type="PANTHER" id="PTHR32361:SF9">
    <property type="entry name" value="FERRIC REDUCTASE TRANSMEMBRANE COMPONENT 3-RELATED"/>
    <property type="match status" value="1"/>
</dbReference>
<dbReference type="InterPro" id="IPR013130">
    <property type="entry name" value="Fe3_Rdtase_TM_dom"/>
</dbReference>
<dbReference type="GO" id="GO:0015677">
    <property type="term" value="P:copper ion import"/>
    <property type="evidence" value="ECO:0007669"/>
    <property type="project" value="TreeGrafter"/>
</dbReference>
<dbReference type="PROSITE" id="PS51384">
    <property type="entry name" value="FAD_FR"/>
    <property type="match status" value="1"/>
</dbReference>